<dbReference type="InterPro" id="IPR036573">
    <property type="entry name" value="CBM_sf_5/12"/>
</dbReference>
<dbReference type="GO" id="GO:0005576">
    <property type="term" value="C:extracellular region"/>
    <property type="evidence" value="ECO:0007669"/>
    <property type="project" value="InterPro"/>
</dbReference>
<dbReference type="Gene3D" id="2.10.10.20">
    <property type="entry name" value="Carbohydrate-binding module superfamily 5/12"/>
    <property type="match status" value="1"/>
</dbReference>
<comment type="caution">
    <text evidence="4">The sequence shown here is derived from an EMBL/GenBank/DDBJ whole genome shotgun (WGS) entry which is preliminary data.</text>
</comment>
<dbReference type="EMBL" id="JADGJH010000032">
    <property type="protein sequence ID" value="KAJ3141424.1"/>
    <property type="molecule type" value="Genomic_DNA"/>
</dbReference>
<evidence type="ECO:0000256" key="2">
    <source>
        <dbReference type="SAM" id="Phobius"/>
    </source>
</evidence>
<keyword evidence="2" id="KW-0812">Transmembrane</keyword>
<evidence type="ECO:0000256" key="1">
    <source>
        <dbReference type="ARBA" id="ARBA00022801"/>
    </source>
</evidence>
<evidence type="ECO:0000313" key="5">
    <source>
        <dbReference type="Proteomes" id="UP001211907"/>
    </source>
</evidence>
<evidence type="ECO:0000259" key="3">
    <source>
        <dbReference type="SMART" id="SM00495"/>
    </source>
</evidence>
<dbReference type="Proteomes" id="UP001211907">
    <property type="component" value="Unassembled WGS sequence"/>
</dbReference>
<keyword evidence="2" id="KW-0472">Membrane</keyword>
<name>A0AAD5TA76_9FUNG</name>
<protein>
    <recommendedName>
        <fullName evidence="3">Chitin-binding type-3 domain-containing protein</fullName>
    </recommendedName>
</protein>
<dbReference type="SMART" id="SM00495">
    <property type="entry name" value="ChtBD3"/>
    <property type="match status" value="2"/>
</dbReference>
<evidence type="ECO:0000313" key="4">
    <source>
        <dbReference type="EMBL" id="KAJ3141424.1"/>
    </source>
</evidence>
<gene>
    <name evidence="4" type="ORF">HK100_006853</name>
</gene>
<proteinExistence type="predicted"/>
<feature type="domain" description="Chitin-binding type-3" evidence="3">
    <location>
        <begin position="90"/>
        <end position="136"/>
    </location>
</feature>
<accession>A0AAD5TA76</accession>
<keyword evidence="1" id="KW-0378">Hydrolase</keyword>
<dbReference type="AlphaFoldDB" id="A0AAD5TA76"/>
<dbReference type="InterPro" id="IPR003610">
    <property type="entry name" value="CBM5/12"/>
</dbReference>
<reference evidence="4" key="1">
    <citation type="submission" date="2020-05" db="EMBL/GenBank/DDBJ databases">
        <title>Phylogenomic resolution of chytrid fungi.</title>
        <authorList>
            <person name="Stajich J.E."/>
            <person name="Amses K."/>
            <person name="Simmons R."/>
            <person name="Seto K."/>
            <person name="Myers J."/>
            <person name="Bonds A."/>
            <person name="Quandt C.A."/>
            <person name="Barry K."/>
            <person name="Liu P."/>
            <person name="Grigoriev I."/>
            <person name="Longcore J.E."/>
            <person name="James T.Y."/>
        </authorList>
    </citation>
    <scope>NUCLEOTIDE SEQUENCE</scope>
    <source>
        <strain evidence="4">JEL0513</strain>
    </source>
</reference>
<dbReference type="GO" id="GO:0005975">
    <property type="term" value="P:carbohydrate metabolic process"/>
    <property type="evidence" value="ECO:0007669"/>
    <property type="project" value="InterPro"/>
</dbReference>
<dbReference type="SUPFAM" id="SSF51055">
    <property type="entry name" value="Carbohydrate binding domain"/>
    <property type="match status" value="1"/>
</dbReference>
<keyword evidence="2" id="KW-1133">Transmembrane helix</keyword>
<feature type="domain" description="Chitin-binding type-3" evidence="3">
    <location>
        <begin position="150"/>
        <end position="196"/>
    </location>
</feature>
<feature type="transmembrane region" description="Helical" evidence="2">
    <location>
        <begin position="37"/>
        <end position="59"/>
    </location>
</feature>
<sequence length="362" mass="37987">MSFAVSATDKDSATLSLLDKKLVPTDVNAKIGYHRKAVTVTLVVLFSLAVCGISAVLVVRSMSKASNTLVSNVTIFNSKNFAVPNFVECYATYDPALSYPGGSKVSYDNVNWISSWWEGPEYAPGGANADGGWYSQGSCISSASAVSSCFTNYDSSLSYPGGSKVSYNNANWIGSWWENPGYAPGGDNSDGGWVSQAVPSSATSRAKTATTTSTILTTIAAPVPQPQSPVDSFAPKSTTTSLGNSGLYTVSWNWFYGPTCDCDCSITTSQFNTGYYAGAETIDGVVPCGKTGTFTYNGVSVTVTYAWQTTGGSSYHELSPQAFADLIGKSSVKASDYTTAQTYAVAINDPGRIYAVACAGTC</sequence>
<keyword evidence="5" id="KW-1185">Reference proteome</keyword>
<organism evidence="4 5">
    <name type="scientific">Physocladia obscura</name>
    <dbReference type="NCBI Taxonomy" id="109957"/>
    <lineage>
        <taxon>Eukaryota</taxon>
        <taxon>Fungi</taxon>
        <taxon>Fungi incertae sedis</taxon>
        <taxon>Chytridiomycota</taxon>
        <taxon>Chytridiomycota incertae sedis</taxon>
        <taxon>Chytridiomycetes</taxon>
        <taxon>Chytridiales</taxon>
        <taxon>Chytriomycetaceae</taxon>
        <taxon>Physocladia</taxon>
    </lineage>
</organism>
<dbReference type="GO" id="GO:0004553">
    <property type="term" value="F:hydrolase activity, hydrolyzing O-glycosyl compounds"/>
    <property type="evidence" value="ECO:0007669"/>
    <property type="project" value="InterPro"/>
</dbReference>
<dbReference type="GO" id="GO:0030246">
    <property type="term" value="F:carbohydrate binding"/>
    <property type="evidence" value="ECO:0007669"/>
    <property type="project" value="InterPro"/>
</dbReference>